<dbReference type="eggNOG" id="KOG0800">
    <property type="taxonomic scope" value="Eukaryota"/>
</dbReference>
<dbReference type="GO" id="GO:0008270">
    <property type="term" value="F:zinc ion binding"/>
    <property type="evidence" value="ECO:0007669"/>
    <property type="project" value="UniProtKB-KW"/>
</dbReference>
<sequence>MHLPGRDSKFGGFSAYASILSLGRATVETDLLLLVVPMAHCNSSHRYRIYVSAQPNNVYQDDQSLESPLITFKCNIKMSYISDKPDKSIQSYIQGHDSWHDFEHHPANELTRDFISNMLANTRIIPFSLRNLYWKNQVYDQESVPLMSTDGVITSMLDVCDSMVSESRRKKFFLLVFIKKEVIMPHDEYLAMLKAKQAEEILHQLEDMVRLQAQGWRFRQADWENMANVIRQAGLGNSIRIALDLVRERATRESSEQQVVRLVPAAATSVQALEKVTCHSEEKCSVCLEEMLTGSQVTKMPCSHLFHGDCIIQWLKTSHICPVCRFKLPTT</sequence>
<gene>
    <name evidence="8" type="ORF">TCM_043211</name>
</gene>
<dbReference type="SUPFAM" id="SSF57850">
    <property type="entry name" value="RING/U-box"/>
    <property type="match status" value="1"/>
</dbReference>
<evidence type="ECO:0000313" key="9">
    <source>
        <dbReference type="Proteomes" id="UP000026915"/>
    </source>
</evidence>
<evidence type="ECO:0000259" key="7">
    <source>
        <dbReference type="PROSITE" id="PS50089"/>
    </source>
</evidence>
<dbReference type="EC" id="2.3.2.27" evidence="2"/>
<dbReference type="Gramene" id="EOY18714">
    <property type="protein sequence ID" value="EOY18714"/>
    <property type="gene ID" value="TCM_043211"/>
</dbReference>
<dbReference type="EMBL" id="CM001888">
    <property type="protein sequence ID" value="EOY18714.1"/>
    <property type="molecule type" value="Genomic_DNA"/>
</dbReference>
<proteinExistence type="predicted"/>
<keyword evidence="4 6" id="KW-0863">Zinc-finger</keyword>
<dbReference type="PANTHER" id="PTHR15710">
    <property type="entry name" value="E3 UBIQUITIN-PROTEIN LIGASE PRAJA"/>
    <property type="match status" value="1"/>
</dbReference>
<dbReference type="OMA" id="NTNDHDY"/>
<name>A0A061FVA1_THECC</name>
<evidence type="ECO:0000256" key="3">
    <source>
        <dbReference type="ARBA" id="ARBA00022723"/>
    </source>
</evidence>
<dbReference type="InterPro" id="IPR013083">
    <property type="entry name" value="Znf_RING/FYVE/PHD"/>
</dbReference>
<feature type="domain" description="RING-type" evidence="7">
    <location>
        <begin position="284"/>
        <end position="325"/>
    </location>
</feature>
<evidence type="ECO:0000256" key="6">
    <source>
        <dbReference type="PROSITE-ProRule" id="PRU00175"/>
    </source>
</evidence>
<dbReference type="PROSITE" id="PS50089">
    <property type="entry name" value="ZF_RING_2"/>
    <property type="match status" value="1"/>
</dbReference>
<dbReference type="HOGENOM" id="CLU_082561_0_0_1"/>
<dbReference type="InterPro" id="IPR001841">
    <property type="entry name" value="Znf_RING"/>
</dbReference>
<evidence type="ECO:0000256" key="2">
    <source>
        <dbReference type="ARBA" id="ARBA00012483"/>
    </source>
</evidence>
<evidence type="ECO:0000313" key="8">
    <source>
        <dbReference type="EMBL" id="EOY18714.1"/>
    </source>
</evidence>
<dbReference type="InParanoid" id="A0A061FVA1"/>
<dbReference type="AlphaFoldDB" id="A0A061FVA1"/>
<dbReference type="Gene3D" id="3.30.40.10">
    <property type="entry name" value="Zinc/RING finger domain, C3HC4 (zinc finger)"/>
    <property type="match status" value="1"/>
</dbReference>
<dbReference type="Proteomes" id="UP000026915">
    <property type="component" value="Chromosome 10"/>
</dbReference>
<comment type="catalytic activity">
    <reaction evidence="1">
        <text>S-ubiquitinyl-[E2 ubiquitin-conjugating enzyme]-L-cysteine + [acceptor protein]-L-lysine = [E2 ubiquitin-conjugating enzyme]-L-cysteine + N(6)-ubiquitinyl-[acceptor protein]-L-lysine.</text>
        <dbReference type="EC" id="2.3.2.27"/>
    </reaction>
</comment>
<evidence type="ECO:0000256" key="1">
    <source>
        <dbReference type="ARBA" id="ARBA00000900"/>
    </source>
</evidence>
<evidence type="ECO:0000256" key="5">
    <source>
        <dbReference type="ARBA" id="ARBA00022833"/>
    </source>
</evidence>
<keyword evidence="5" id="KW-0862">Zinc</keyword>
<accession>A0A061FVA1</accession>
<dbReference type="Pfam" id="PF13639">
    <property type="entry name" value="zf-RING_2"/>
    <property type="match status" value="1"/>
</dbReference>
<keyword evidence="9" id="KW-1185">Reference proteome</keyword>
<dbReference type="GO" id="GO:0005737">
    <property type="term" value="C:cytoplasm"/>
    <property type="evidence" value="ECO:0000318"/>
    <property type="project" value="GO_Central"/>
</dbReference>
<reference evidence="8 9" key="1">
    <citation type="journal article" date="2013" name="Genome Biol.">
        <title>The genome sequence of the most widely cultivated cacao type and its use to identify candidate genes regulating pod color.</title>
        <authorList>
            <person name="Motamayor J.C."/>
            <person name="Mockaitis K."/>
            <person name="Schmutz J."/>
            <person name="Haiminen N."/>
            <person name="Iii D.L."/>
            <person name="Cornejo O."/>
            <person name="Findley S.D."/>
            <person name="Zheng P."/>
            <person name="Utro F."/>
            <person name="Royaert S."/>
            <person name="Saski C."/>
            <person name="Jenkins J."/>
            <person name="Podicheti R."/>
            <person name="Zhao M."/>
            <person name="Scheffler B.E."/>
            <person name="Stack J.C."/>
            <person name="Feltus F.A."/>
            <person name="Mustiga G.M."/>
            <person name="Amores F."/>
            <person name="Phillips W."/>
            <person name="Marelli J.P."/>
            <person name="May G.D."/>
            <person name="Shapiro H."/>
            <person name="Ma J."/>
            <person name="Bustamante C.D."/>
            <person name="Schnell R.J."/>
            <person name="Main D."/>
            <person name="Gilbert D."/>
            <person name="Parida L."/>
            <person name="Kuhn D.N."/>
        </authorList>
    </citation>
    <scope>NUCLEOTIDE SEQUENCE [LARGE SCALE GENOMIC DNA]</scope>
    <source>
        <strain evidence="9">cv. Matina 1-6</strain>
    </source>
</reference>
<organism evidence="8 9">
    <name type="scientific">Theobroma cacao</name>
    <name type="common">Cacao</name>
    <name type="synonym">Cocoa</name>
    <dbReference type="NCBI Taxonomy" id="3641"/>
    <lineage>
        <taxon>Eukaryota</taxon>
        <taxon>Viridiplantae</taxon>
        <taxon>Streptophyta</taxon>
        <taxon>Embryophyta</taxon>
        <taxon>Tracheophyta</taxon>
        <taxon>Spermatophyta</taxon>
        <taxon>Magnoliopsida</taxon>
        <taxon>eudicotyledons</taxon>
        <taxon>Gunneridae</taxon>
        <taxon>Pentapetalae</taxon>
        <taxon>rosids</taxon>
        <taxon>malvids</taxon>
        <taxon>Malvales</taxon>
        <taxon>Malvaceae</taxon>
        <taxon>Byttnerioideae</taxon>
        <taxon>Theobroma</taxon>
    </lineage>
</organism>
<dbReference type="GO" id="GO:0016567">
    <property type="term" value="P:protein ubiquitination"/>
    <property type="evidence" value="ECO:0000318"/>
    <property type="project" value="GO_Central"/>
</dbReference>
<dbReference type="SMART" id="SM00184">
    <property type="entry name" value="RING"/>
    <property type="match status" value="1"/>
</dbReference>
<dbReference type="PANTHER" id="PTHR15710:SF59">
    <property type="entry name" value="E3 UBIQUITIN-PROTEIN LIGASE SDIR1-LIKE"/>
    <property type="match status" value="1"/>
</dbReference>
<dbReference type="CDD" id="cd16454">
    <property type="entry name" value="RING-H2_PA-TM-RING"/>
    <property type="match status" value="1"/>
</dbReference>
<evidence type="ECO:0000256" key="4">
    <source>
        <dbReference type="ARBA" id="ARBA00022771"/>
    </source>
</evidence>
<protein>
    <recommendedName>
        <fullName evidence="2">RING-type E3 ubiquitin transferase</fullName>
        <ecNumber evidence="2">2.3.2.27</ecNumber>
    </recommendedName>
</protein>
<keyword evidence="3" id="KW-0479">Metal-binding</keyword>
<dbReference type="GO" id="GO:0061630">
    <property type="term" value="F:ubiquitin protein ligase activity"/>
    <property type="evidence" value="ECO:0000318"/>
    <property type="project" value="GO_Central"/>
</dbReference>